<dbReference type="Proteomes" id="UP000650466">
    <property type="component" value="Unassembled WGS sequence"/>
</dbReference>
<name>A0A926QM03_9BACL</name>
<accession>A0A926QM03</accession>
<organism evidence="2 3">
    <name type="scientific">Paenibacillus sedimenti</name>
    <dbReference type="NCBI Taxonomy" id="2770274"/>
    <lineage>
        <taxon>Bacteria</taxon>
        <taxon>Bacillati</taxon>
        <taxon>Bacillota</taxon>
        <taxon>Bacilli</taxon>
        <taxon>Bacillales</taxon>
        <taxon>Paenibacillaceae</taxon>
        <taxon>Paenibacillus</taxon>
    </lineage>
</organism>
<keyword evidence="3" id="KW-1185">Reference proteome</keyword>
<evidence type="ECO:0000313" key="3">
    <source>
        <dbReference type="Proteomes" id="UP000650466"/>
    </source>
</evidence>
<sequence length="52" mass="5683">MNNSIKIMLLGVALILVSLYIQAEPGIKMYGNEFIIGLVGFILVLAGLFKKD</sequence>
<dbReference type="EMBL" id="JACVVD010000019">
    <property type="protein sequence ID" value="MBD0384461.1"/>
    <property type="molecule type" value="Genomic_DNA"/>
</dbReference>
<feature type="transmembrane region" description="Helical" evidence="1">
    <location>
        <begin position="33"/>
        <end position="49"/>
    </location>
</feature>
<keyword evidence="1" id="KW-1133">Transmembrane helix</keyword>
<evidence type="ECO:0000313" key="2">
    <source>
        <dbReference type="EMBL" id="MBD0384461.1"/>
    </source>
</evidence>
<evidence type="ECO:0000256" key="1">
    <source>
        <dbReference type="SAM" id="Phobius"/>
    </source>
</evidence>
<dbReference type="RefSeq" id="WP_188178235.1">
    <property type="nucleotide sequence ID" value="NZ_JACVVD010000019.1"/>
</dbReference>
<keyword evidence="1" id="KW-0812">Transmembrane</keyword>
<dbReference type="AlphaFoldDB" id="A0A926QM03"/>
<comment type="caution">
    <text evidence="2">The sequence shown here is derived from an EMBL/GenBank/DDBJ whole genome shotgun (WGS) entry which is preliminary data.</text>
</comment>
<proteinExistence type="predicted"/>
<keyword evidence="1" id="KW-0472">Membrane</keyword>
<reference evidence="2" key="1">
    <citation type="submission" date="2020-09" db="EMBL/GenBank/DDBJ databases">
        <title>Draft Genome Sequence of Paenibacillus sp. WST5.</title>
        <authorList>
            <person name="Bao Z."/>
        </authorList>
    </citation>
    <scope>NUCLEOTIDE SEQUENCE</scope>
    <source>
        <strain evidence="2">WST5</strain>
    </source>
</reference>
<protein>
    <submittedName>
        <fullName evidence="2">Uncharacterized protein</fullName>
    </submittedName>
</protein>
<gene>
    <name evidence="2" type="ORF">ICC18_30940</name>
</gene>